<evidence type="ECO:0000313" key="1">
    <source>
        <dbReference type="EMBL" id="KRG02172.1"/>
    </source>
</evidence>
<evidence type="ECO:0000313" key="2">
    <source>
        <dbReference type="Proteomes" id="UP000009192"/>
    </source>
</evidence>
<dbReference type="InParanoid" id="A0A0Q9X2A5"/>
<dbReference type="EMBL" id="CH933806">
    <property type="protein sequence ID" value="KRG02172.1"/>
    <property type="molecule type" value="Genomic_DNA"/>
</dbReference>
<dbReference type="Proteomes" id="UP000009192">
    <property type="component" value="Unassembled WGS sequence"/>
</dbReference>
<accession>A0A0Q9X2A5</accession>
<keyword evidence="2" id="KW-1185">Reference proteome</keyword>
<dbReference type="KEGG" id="dmo:Dmoj_GI25626"/>
<protein>
    <submittedName>
        <fullName evidence="1">Uncharacterized protein</fullName>
    </submittedName>
</protein>
<reference evidence="1 2" key="1">
    <citation type="journal article" date="2007" name="Nature">
        <title>Evolution of genes and genomes on the Drosophila phylogeny.</title>
        <authorList>
            <consortium name="Drosophila 12 Genomes Consortium"/>
            <person name="Clark A.G."/>
            <person name="Eisen M.B."/>
            <person name="Smith D.R."/>
            <person name="Bergman C.M."/>
            <person name="Oliver B."/>
            <person name="Markow T.A."/>
            <person name="Kaufman T.C."/>
            <person name="Kellis M."/>
            <person name="Gelbart W."/>
            <person name="Iyer V.N."/>
            <person name="Pollard D.A."/>
            <person name="Sackton T.B."/>
            <person name="Larracuente A.M."/>
            <person name="Singh N.D."/>
            <person name="Abad J.P."/>
            <person name="Abt D.N."/>
            <person name="Adryan B."/>
            <person name="Aguade M."/>
            <person name="Akashi H."/>
            <person name="Anderson W.W."/>
            <person name="Aquadro C.F."/>
            <person name="Ardell D.H."/>
            <person name="Arguello R."/>
            <person name="Artieri C.G."/>
            <person name="Barbash D.A."/>
            <person name="Barker D."/>
            <person name="Barsanti P."/>
            <person name="Batterham P."/>
            <person name="Batzoglou S."/>
            <person name="Begun D."/>
            <person name="Bhutkar A."/>
            <person name="Blanco E."/>
            <person name="Bosak S.A."/>
            <person name="Bradley R.K."/>
            <person name="Brand A.D."/>
            <person name="Brent M.R."/>
            <person name="Brooks A.N."/>
            <person name="Brown R.H."/>
            <person name="Butlin R.K."/>
            <person name="Caggese C."/>
            <person name="Calvi B.R."/>
            <person name="Bernardo de Carvalho A."/>
            <person name="Caspi A."/>
            <person name="Castrezana S."/>
            <person name="Celniker S.E."/>
            <person name="Chang J.L."/>
            <person name="Chapple C."/>
            <person name="Chatterji S."/>
            <person name="Chinwalla A."/>
            <person name="Civetta A."/>
            <person name="Clifton S.W."/>
            <person name="Comeron J.M."/>
            <person name="Costello J.C."/>
            <person name="Coyne J.A."/>
            <person name="Daub J."/>
            <person name="David R.G."/>
            <person name="Delcher A.L."/>
            <person name="Delehaunty K."/>
            <person name="Do C.B."/>
            <person name="Ebling H."/>
            <person name="Edwards K."/>
            <person name="Eickbush T."/>
            <person name="Evans J.D."/>
            <person name="Filipski A."/>
            <person name="Findeiss S."/>
            <person name="Freyhult E."/>
            <person name="Fulton L."/>
            <person name="Fulton R."/>
            <person name="Garcia A.C."/>
            <person name="Gardiner A."/>
            <person name="Garfield D.A."/>
            <person name="Garvin B.E."/>
            <person name="Gibson G."/>
            <person name="Gilbert D."/>
            <person name="Gnerre S."/>
            <person name="Godfrey J."/>
            <person name="Good R."/>
            <person name="Gotea V."/>
            <person name="Gravely B."/>
            <person name="Greenberg A.J."/>
            <person name="Griffiths-Jones S."/>
            <person name="Gross S."/>
            <person name="Guigo R."/>
            <person name="Gustafson E.A."/>
            <person name="Haerty W."/>
            <person name="Hahn M.W."/>
            <person name="Halligan D.L."/>
            <person name="Halpern A.L."/>
            <person name="Halter G.M."/>
            <person name="Han M.V."/>
            <person name="Heger A."/>
            <person name="Hillier L."/>
            <person name="Hinrichs A.S."/>
            <person name="Holmes I."/>
            <person name="Hoskins R.A."/>
            <person name="Hubisz M.J."/>
            <person name="Hultmark D."/>
            <person name="Huntley M.A."/>
            <person name="Jaffe D.B."/>
            <person name="Jagadeeshan S."/>
            <person name="Jeck W.R."/>
            <person name="Johnson J."/>
            <person name="Jones C.D."/>
            <person name="Jordan W.C."/>
            <person name="Karpen G.H."/>
            <person name="Kataoka E."/>
            <person name="Keightley P.D."/>
            <person name="Kheradpour P."/>
            <person name="Kirkness E.F."/>
            <person name="Koerich L.B."/>
            <person name="Kristiansen K."/>
            <person name="Kudrna D."/>
            <person name="Kulathinal R.J."/>
            <person name="Kumar S."/>
            <person name="Kwok R."/>
            <person name="Lander E."/>
            <person name="Langley C.H."/>
            <person name="Lapoint R."/>
            <person name="Lazzaro B.P."/>
            <person name="Lee S.J."/>
            <person name="Levesque L."/>
            <person name="Li R."/>
            <person name="Lin C.F."/>
            <person name="Lin M.F."/>
            <person name="Lindblad-Toh K."/>
            <person name="Llopart A."/>
            <person name="Long M."/>
            <person name="Low L."/>
            <person name="Lozovsky E."/>
            <person name="Lu J."/>
            <person name="Luo M."/>
            <person name="Machado C.A."/>
            <person name="Makalowski W."/>
            <person name="Marzo M."/>
            <person name="Matsuda M."/>
            <person name="Matzkin L."/>
            <person name="McAllister B."/>
            <person name="McBride C.S."/>
            <person name="McKernan B."/>
            <person name="McKernan K."/>
            <person name="Mendez-Lago M."/>
            <person name="Minx P."/>
            <person name="Mollenhauer M.U."/>
            <person name="Montooth K."/>
            <person name="Mount S.M."/>
            <person name="Mu X."/>
            <person name="Myers E."/>
            <person name="Negre B."/>
            <person name="Newfeld S."/>
            <person name="Nielsen R."/>
            <person name="Noor M.A."/>
            <person name="O'Grady P."/>
            <person name="Pachter L."/>
            <person name="Papaceit M."/>
            <person name="Parisi M.J."/>
            <person name="Parisi M."/>
            <person name="Parts L."/>
            <person name="Pedersen J.S."/>
            <person name="Pesole G."/>
            <person name="Phillippy A.M."/>
            <person name="Ponting C.P."/>
            <person name="Pop M."/>
            <person name="Porcelli D."/>
            <person name="Powell J.R."/>
            <person name="Prohaska S."/>
            <person name="Pruitt K."/>
            <person name="Puig M."/>
            <person name="Quesneville H."/>
            <person name="Ram K.R."/>
            <person name="Rand D."/>
            <person name="Rasmussen M.D."/>
            <person name="Reed L.K."/>
            <person name="Reenan R."/>
            <person name="Reily A."/>
            <person name="Remington K.A."/>
            <person name="Rieger T.T."/>
            <person name="Ritchie M.G."/>
            <person name="Robin C."/>
            <person name="Rogers Y.H."/>
            <person name="Rohde C."/>
            <person name="Rozas J."/>
            <person name="Rubenfield M.J."/>
            <person name="Ruiz A."/>
            <person name="Russo S."/>
            <person name="Salzberg S.L."/>
            <person name="Sanchez-Gracia A."/>
            <person name="Saranga D.J."/>
            <person name="Sato H."/>
            <person name="Schaeffer S.W."/>
            <person name="Schatz M.C."/>
            <person name="Schlenke T."/>
            <person name="Schwartz R."/>
            <person name="Segarra C."/>
            <person name="Singh R.S."/>
            <person name="Sirot L."/>
            <person name="Sirota M."/>
            <person name="Sisneros N.B."/>
            <person name="Smith C.D."/>
            <person name="Smith T.F."/>
            <person name="Spieth J."/>
            <person name="Stage D.E."/>
            <person name="Stark A."/>
            <person name="Stephan W."/>
            <person name="Strausberg R.L."/>
            <person name="Strempel S."/>
            <person name="Sturgill D."/>
            <person name="Sutton G."/>
            <person name="Sutton G.G."/>
            <person name="Tao W."/>
            <person name="Teichmann S."/>
            <person name="Tobari Y.N."/>
            <person name="Tomimura Y."/>
            <person name="Tsolas J.M."/>
            <person name="Valente V.L."/>
            <person name="Venter E."/>
            <person name="Venter J.C."/>
            <person name="Vicario S."/>
            <person name="Vieira F.G."/>
            <person name="Vilella A.J."/>
            <person name="Villasante A."/>
            <person name="Walenz B."/>
            <person name="Wang J."/>
            <person name="Wasserman M."/>
            <person name="Watts T."/>
            <person name="Wilson D."/>
            <person name="Wilson R.K."/>
            <person name="Wing R.A."/>
            <person name="Wolfner M.F."/>
            <person name="Wong A."/>
            <person name="Wong G.K."/>
            <person name="Wu C.I."/>
            <person name="Wu G."/>
            <person name="Yamamoto D."/>
            <person name="Yang H.P."/>
            <person name="Yang S.P."/>
            <person name="Yorke J.A."/>
            <person name="Yoshida K."/>
            <person name="Zdobnov E."/>
            <person name="Zhang P."/>
            <person name="Zhang Y."/>
            <person name="Zimin A.V."/>
            <person name="Baldwin J."/>
            <person name="Abdouelleil A."/>
            <person name="Abdulkadir J."/>
            <person name="Abebe A."/>
            <person name="Abera B."/>
            <person name="Abreu J."/>
            <person name="Acer S.C."/>
            <person name="Aftuck L."/>
            <person name="Alexander A."/>
            <person name="An P."/>
            <person name="Anderson E."/>
            <person name="Anderson S."/>
            <person name="Arachi H."/>
            <person name="Azer M."/>
            <person name="Bachantsang P."/>
            <person name="Barry A."/>
            <person name="Bayul T."/>
            <person name="Berlin A."/>
            <person name="Bessette D."/>
            <person name="Bloom T."/>
            <person name="Blye J."/>
            <person name="Boguslavskiy L."/>
            <person name="Bonnet C."/>
            <person name="Boukhgalter B."/>
            <person name="Bourzgui I."/>
            <person name="Brown A."/>
            <person name="Cahill P."/>
            <person name="Channer S."/>
            <person name="Cheshatsang Y."/>
            <person name="Chuda L."/>
            <person name="Citroen M."/>
            <person name="Collymore A."/>
            <person name="Cooke P."/>
            <person name="Costello M."/>
            <person name="D'Aco K."/>
            <person name="Daza R."/>
            <person name="De Haan G."/>
            <person name="DeGray S."/>
            <person name="DeMaso C."/>
            <person name="Dhargay N."/>
            <person name="Dooley K."/>
            <person name="Dooley E."/>
            <person name="Doricent M."/>
            <person name="Dorje P."/>
            <person name="Dorjee K."/>
            <person name="Dupes A."/>
            <person name="Elong R."/>
            <person name="Falk J."/>
            <person name="Farina A."/>
            <person name="Faro S."/>
            <person name="Ferguson D."/>
            <person name="Fisher S."/>
            <person name="Foley C.D."/>
            <person name="Franke A."/>
            <person name="Friedrich D."/>
            <person name="Gadbois L."/>
            <person name="Gearin G."/>
            <person name="Gearin C.R."/>
            <person name="Giannoukos G."/>
            <person name="Goode T."/>
            <person name="Graham J."/>
            <person name="Grandbois E."/>
            <person name="Grewal S."/>
            <person name="Gyaltsen K."/>
            <person name="Hafez N."/>
            <person name="Hagos B."/>
            <person name="Hall J."/>
            <person name="Henson C."/>
            <person name="Hollinger A."/>
            <person name="Honan T."/>
            <person name="Huard M.D."/>
            <person name="Hughes L."/>
            <person name="Hurhula B."/>
            <person name="Husby M.E."/>
            <person name="Kamat A."/>
            <person name="Kanga B."/>
            <person name="Kashin S."/>
            <person name="Khazanovich D."/>
            <person name="Kisner P."/>
            <person name="Lance K."/>
            <person name="Lara M."/>
            <person name="Lee W."/>
            <person name="Lennon N."/>
            <person name="Letendre F."/>
            <person name="LeVine R."/>
            <person name="Lipovsky A."/>
            <person name="Liu X."/>
            <person name="Liu J."/>
            <person name="Liu S."/>
            <person name="Lokyitsang T."/>
            <person name="Lokyitsang Y."/>
            <person name="Lubonja R."/>
            <person name="Lui A."/>
            <person name="MacDonald P."/>
            <person name="Magnisalis V."/>
            <person name="Maru K."/>
            <person name="Matthews C."/>
            <person name="McCusker W."/>
            <person name="McDonough S."/>
            <person name="Mehta T."/>
            <person name="Meldrim J."/>
            <person name="Meneus L."/>
            <person name="Mihai O."/>
            <person name="Mihalev A."/>
            <person name="Mihova T."/>
            <person name="Mittelman R."/>
            <person name="Mlenga V."/>
            <person name="Montmayeur A."/>
            <person name="Mulrain L."/>
            <person name="Navidi A."/>
            <person name="Naylor J."/>
            <person name="Negash T."/>
            <person name="Nguyen T."/>
            <person name="Nguyen N."/>
            <person name="Nicol R."/>
            <person name="Norbu C."/>
            <person name="Norbu N."/>
            <person name="Novod N."/>
            <person name="O'Neill B."/>
            <person name="Osman S."/>
            <person name="Markiewicz E."/>
            <person name="Oyono O.L."/>
            <person name="Patti C."/>
            <person name="Phunkhang P."/>
            <person name="Pierre F."/>
            <person name="Priest M."/>
            <person name="Raghuraman S."/>
            <person name="Rege F."/>
            <person name="Reyes R."/>
            <person name="Rise C."/>
            <person name="Rogov P."/>
            <person name="Ross K."/>
            <person name="Ryan E."/>
            <person name="Settipalli S."/>
            <person name="Shea T."/>
            <person name="Sherpa N."/>
            <person name="Shi L."/>
            <person name="Shih D."/>
            <person name="Sparrow T."/>
            <person name="Spaulding J."/>
            <person name="Stalker J."/>
            <person name="Stange-Thomann N."/>
            <person name="Stavropoulos S."/>
            <person name="Stone C."/>
            <person name="Strader C."/>
            <person name="Tesfaye S."/>
            <person name="Thomson T."/>
            <person name="Thoulutsang Y."/>
            <person name="Thoulutsang D."/>
            <person name="Topham K."/>
            <person name="Topping I."/>
            <person name="Tsamla T."/>
            <person name="Vassiliev H."/>
            <person name="Vo A."/>
            <person name="Wangchuk T."/>
            <person name="Wangdi T."/>
            <person name="Weiand M."/>
            <person name="Wilkinson J."/>
            <person name="Wilson A."/>
            <person name="Yadav S."/>
            <person name="Young G."/>
            <person name="Yu Q."/>
            <person name="Zembek L."/>
            <person name="Zhong D."/>
            <person name="Zimmer A."/>
            <person name="Zwirko Z."/>
            <person name="Jaffe D.B."/>
            <person name="Alvarez P."/>
            <person name="Brockman W."/>
            <person name="Butler J."/>
            <person name="Chin C."/>
            <person name="Gnerre S."/>
            <person name="Grabherr M."/>
            <person name="Kleber M."/>
            <person name="Mauceli E."/>
            <person name="MacCallum I."/>
        </authorList>
    </citation>
    <scope>NUCLEOTIDE SEQUENCE [LARGE SCALE GENOMIC DNA]</scope>
    <source>
        <strain evidence="2">Tucson 15081-1352.22</strain>
    </source>
</reference>
<organism evidence="1 2">
    <name type="scientific">Drosophila mojavensis</name>
    <name type="common">Fruit fly</name>
    <dbReference type="NCBI Taxonomy" id="7230"/>
    <lineage>
        <taxon>Eukaryota</taxon>
        <taxon>Metazoa</taxon>
        <taxon>Ecdysozoa</taxon>
        <taxon>Arthropoda</taxon>
        <taxon>Hexapoda</taxon>
        <taxon>Insecta</taxon>
        <taxon>Pterygota</taxon>
        <taxon>Neoptera</taxon>
        <taxon>Endopterygota</taxon>
        <taxon>Diptera</taxon>
        <taxon>Brachycera</taxon>
        <taxon>Muscomorpha</taxon>
        <taxon>Ephydroidea</taxon>
        <taxon>Drosophilidae</taxon>
        <taxon>Drosophila</taxon>
    </lineage>
</organism>
<proteinExistence type="predicted"/>
<name>A0A0Q9X2A5_DROMO</name>
<dbReference type="AlphaFoldDB" id="A0A0Q9X2A5"/>
<sequence length="39" mass="4067">MVLADAVAPSADAEDVATANWAAPIRIRHSKHVVKAVGK</sequence>
<gene>
    <name evidence="1" type="primary">Dmoj\GI25626</name>
    <name evidence="1" type="ORF">Dmoj_GI25626</name>
</gene>